<dbReference type="GO" id="GO:0006310">
    <property type="term" value="P:DNA recombination"/>
    <property type="evidence" value="ECO:0007669"/>
    <property type="project" value="UniProtKB-KW"/>
</dbReference>
<dbReference type="InterPro" id="IPR011010">
    <property type="entry name" value="DNA_brk_join_enz"/>
</dbReference>
<name>A0A6A4Z674_APHAT</name>
<feature type="compositionally biased region" description="Polar residues" evidence="2">
    <location>
        <begin position="419"/>
        <end position="439"/>
    </location>
</feature>
<evidence type="ECO:0000313" key="4">
    <source>
        <dbReference type="Proteomes" id="UP000469452"/>
    </source>
</evidence>
<reference evidence="3 4" key="1">
    <citation type="submission" date="2019-06" db="EMBL/GenBank/DDBJ databases">
        <title>Genomics analysis of Aphanomyces spp. identifies a new class of oomycete effector associated with host adaptation.</title>
        <authorList>
            <person name="Gaulin E."/>
        </authorList>
    </citation>
    <scope>NUCLEOTIDE SEQUENCE [LARGE SCALE GENOMIC DNA]</scope>
    <source>
        <strain evidence="3 4">E</strain>
    </source>
</reference>
<dbReference type="GO" id="GO:0003677">
    <property type="term" value="F:DNA binding"/>
    <property type="evidence" value="ECO:0007669"/>
    <property type="project" value="InterPro"/>
</dbReference>
<evidence type="ECO:0000313" key="3">
    <source>
        <dbReference type="EMBL" id="KAF0705501.1"/>
    </source>
</evidence>
<proteinExistence type="predicted"/>
<dbReference type="SUPFAM" id="SSF56349">
    <property type="entry name" value="DNA breaking-rejoining enzymes"/>
    <property type="match status" value="1"/>
</dbReference>
<comment type="caution">
    <text evidence="3">The sequence shown here is derived from an EMBL/GenBank/DDBJ whole genome shotgun (WGS) entry which is preliminary data.</text>
</comment>
<evidence type="ECO:0000256" key="2">
    <source>
        <dbReference type="SAM" id="MobiDB-lite"/>
    </source>
</evidence>
<protein>
    <submittedName>
        <fullName evidence="3">Uncharacterized protein</fullName>
    </submittedName>
</protein>
<dbReference type="GO" id="GO:0015074">
    <property type="term" value="P:DNA integration"/>
    <property type="evidence" value="ECO:0007669"/>
    <property type="project" value="InterPro"/>
</dbReference>
<dbReference type="Gene3D" id="1.10.443.10">
    <property type="entry name" value="Intergrase catalytic core"/>
    <property type="match status" value="1"/>
</dbReference>
<feature type="region of interest" description="Disordered" evidence="2">
    <location>
        <begin position="419"/>
        <end position="447"/>
    </location>
</feature>
<organism evidence="3 4">
    <name type="scientific">Aphanomyces astaci</name>
    <name type="common">Crayfish plague agent</name>
    <dbReference type="NCBI Taxonomy" id="112090"/>
    <lineage>
        <taxon>Eukaryota</taxon>
        <taxon>Sar</taxon>
        <taxon>Stramenopiles</taxon>
        <taxon>Oomycota</taxon>
        <taxon>Saprolegniomycetes</taxon>
        <taxon>Saprolegniales</taxon>
        <taxon>Verrucalvaceae</taxon>
        <taxon>Aphanomyces</taxon>
    </lineage>
</organism>
<accession>A0A6A4Z674</accession>
<dbReference type="VEuPathDB" id="FungiDB:H257_05219"/>
<evidence type="ECO:0000256" key="1">
    <source>
        <dbReference type="ARBA" id="ARBA00023172"/>
    </source>
</evidence>
<dbReference type="EMBL" id="VJMI01020088">
    <property type="protein sequence ID" value="KAF0705501.1"/>
    <property type="molecule type" value="Genomic_DNA"/>
</dbReference>
<keyword evidence="1" id="KW-0233">DNA recombination</keyword>
<gene>
    <name evidence="3" type="ORF">AaE_014487</name>
</gene>
<dbReference type="Proteomes" id="UP000469452">
    <property type="component" value="Unassembled WGS sequence"/>
</dbReference>
<dbReference type="InterPro" id="IPR013762">
    <property type="entry name" value="Integrase-like_cat_sf"/>
</dbReference>
<sequence length="447" mass="49499">MSGKKLSRHSSMEYYGQAKHWLLDQFPQQRALIEPRLLKMGRTLENFCVKRDGGGIVKKAIACKKGHLKQMMAHMYKTARTGSDYQDAALLNLLWFLFGRASDLSAVRKQNITIDAGGVFFLRLIRMKTSEEQGLSLFPDNDWITCPLLAIALALMAHVVPSCDLIGNLPAQAKTTPATLGPEASLLDLLDSPVLQLTGIDEQLTSHSFRRGGAQHANASEHLTARWIFDRGAWNVSATNKAFNYVFNTLQEDHKVSQTLSGWSPTKAIELLNVTALDAQTQDQITAVQARVFSTCHDPGKPMFNVTKSVLGVLMAYLFVHYPALKELSPDAPAVKRLEACVVDAGFSIVDLFAWSTHLANVKAAAEACSVEDDVQPTSQGRGEDERKLIQHQAIVIDHLIENARRQNNRMDALEARLNSTSNTRELQPMSTEEPQLKSTIDDLPPV</sequence>
<dbReference type="AlphaFoldDB" id="A0A6A4Z674"/>